<dbReference type="SMART" id="SM00345">
    <property type="entry name" value="HTH_GNTR"/>
    <property type="match status" value="1"/>
</dbReference>
<dbReference type="Gene3D" id="1.10.10.10">
    <property type="entry name" value="Winged helix-like DNA-binding domain superfamily/Winged helix DNA-binding domain"/>
    <property type="match status" value="1"/>
</dbReference>
<reference evidence="5 6" key="1">
    <citation type="submission" date="2021-10" db="EMBL/GenBank/DDBJ databases">
        <title>Anaerobic single-cell dispensing facilitates the cultivation of human gut bacteria.</title>
        <authorList>
            <person name="Afrizal A."/>
        </authorList>
    </citation>
    <scope>NUCLEOTIDE SEQUENCE [LARGE SCALE GENOMIC DNA]</scope>
    <source>
        <strain evidence="5 6">CLA-AA-H273</strain>
    </source>
</reference>
<dbReference type="RefSeq" id="WP_117960793.1">
    <property type="nucleotide sequence ID" value="NZ_JAJEPV010000066.1"/>
</dbReference>
<dbReference type="SUPFAM" id="SSF46785">
    <property type="entry name" value="Winged helix' DNA-binding domain"/>
    <property type="match status" value="1"/>
</dbReference>
<dbReference type="InterPro" id="IPR000524">
    <property type="entry name" value="Tscrpt_reg_HTH_GntR"/>
</dbReference>
<dbReference type="InterPro" id="IPR028978">
    <property type="entry name" value="Chorismate_lyase_/UTRA_dom_sf"/>
</dbReference>
<name>A0AAE3D9R6_9FIRM</name>
<dbReference type="InterPro" id="IPR036390">
    <property type="entry name" value="WH_DNA-bd_sf"/>
</dbReference>
<dbReference type="EMBL" id="JAJEPV010000066">
    <property type="protein sequence ID" value="MCC2121230.1"/>
    <property type="molecule type" value="Genomic_DNA"/>
</dbReference>
<dbReference type="FunFam" id="1.10.10.10:FF:000079">
    <property type="entry name" value="GntR family transcriptional regulator"/>
    <property type="match status" value="1"/>
</dbReference>
<sequence>MEAVKLDNFLKVDKGIPVPLYYQIKQGILQAIQEGALKVEDMIPTEAELCEICGISRPTIRQALGELVSEGYLYRLKGKGTFVSKTKIDARFLNKLQGFNQEMLEKGLKPSTKVINFSCVPGREDINAKMKLEATEPLFYLERIRYADDEPLVYVETYFPYRQFQMLTNVDFNQSSLYQSMRDLAQVEVTRVQRVLEAVNAEKRDADLLGIPKGKAMVRVQTVGFTKEGRAVEYSVARYRGDRNSFSIELQV</sequence>
<feature type="domain" description="HTH gntR-type" evidence="4">
    <location>
        <begin position="18"/>
        <end position="86"/>
    </location>
</feature>
<evidence type="ECO:0000256" key="3">
    <source>
        <dbReference type="ARBA" id="ARBA00023163"/>
    </source>
</evidence>
<dbReference type="Pfam" id="PF07702">
    <property type="entry name" value="UTRA"/>
    <property type="match status" value="1"/>
</dbReference>
<evidence type="ECO:0000256" key="2">
    <source>
        <dbReference type="ARBA" id="ARBA00023125"/>
    </source>
</evidence>
<dbReference type="GO" id="GO:0003677">
    <property type="term" value="F:DNA binding"/>
    <property type="evidence" value="ECO:0007669"/>
    <property type="project" value="UniProtKB-KW"/>
</dbReference>
<keyword evidence="2" id="KW-0238">DNA-binding</keyword>
<dbReference type="Pfam" id="PF00392">
    <property type="entry name" value="GntR"/>
    <property type="match status" value="1"/>
</dbReference>
<protein>
    <submittedName>
        <fullName evidence="5">GntR family transcriptional regulator</fullName>
    </submittedName>
</protein>
<keyword evidence="3" id="KW-0804">Transcription</keyword>
<dbReference type="PANTHER" id="PTHR44846:SF1">
    <property type="entry name" value="MANNOSYL-D-GLYCERATE TRANSPORT_METABOLISM SYSTEM REPRESSOR MNGR-RELATED"/>
    <property type="match status" value="1"/>
</dbReference>
<dbReference type="PANTHER" id="PTHR44846">
    <property type="entry name" value="MANNOSYL-D-GLYCERATE TRANSPORT/METABOLISM SYSTEM REPRESSOR MNGR-RELATED"/>
    <property type="match status" value="1"/>
</dbReference>
<evidence type="ECO:0000313" key="5">
    <source>
        <dbReference type="EMBL" id="MCC2121230.1"/>
    </source>
</evidence>
<dbReference type="AlphaFoldDB" id="A0AAE3D9R6"/>
<organism evidence="5 6">
    <name type="scientific">Waltera acetigignens</name>
    <dbReference type="NCBI Taxonomy" id="2981769"/>
    <lineage>
        <taxon>Bacteria</taxon>
        <taxon>Bacillati</taxon>
        <taxon>Bacillota</taxon>
        <taxon>Clostridia</taxon>
        <taxon>Lachnospirales</taxon>
        <taxon>Lachnospiraceae</taxon>
        <taxon>Waltera</taxon>
    </lineage>
</organism>
<dbReference type="SUPFAM" id="SSF64288">
    <property type="entry name" value="Chorismate lyase-like"/>
    <property type="match status" value="1"/>
</dbReference>
<evidence type="ECO:0000313" key="6">
    <source>
        <dbReference type="Proteomes" id="UP001197795"/>
    </source>
</evidence>
<evidence type="ECO:0000259" key="4">
    <source>
        <dbReference type="PROSITE" id="PS50949"/>
    </source>
</evidence>
<keyword evidence="1" id="KW-0805">Transcription regulation</keyword>
<dbReference type="GO" id="GO:0003700">
    <property type="term" value="F:DNA-binding transcription factor activity"/>
    <property type="evidence" value="ECO:0007669"/>
    <property type="project" value="InterPro"/>
</dbReference>
<comment type="caution">
    <text evidence="5">The sequence shown here is derived from an EMBL/GenBank/DDBJ whole genome shotgun (WGS) entry which is preliminary data.</text>
</comment>
<keyword evidence="6" id="KW-1185">Reference proteome</keyword>
<dbReference type="PROSITE" id="PS50949">
    <property type="entry name" value="HTH_GNTR"/>
    <property type="match status" value="1"/>
</dbReference>
<dbReference type="SMART" id="SM00866">
    <property type="entry name" value="UTRA"/>
    <property type="match status" value="1"/>
</dbReference>
<dbReference type="InterPro" id="IPR050679">
    <property type="entry name" value="Bact_HTH_transcr_reg"/>
</dbReference>
<gene>
    <name evidence="5" type="ORF">LKD75_16855</name>
</gene>
<proteinExistence type="predicted"/>
<dbReference type="Proteomes" id="UP001197795">
    <property type="component" value="Unassembled WGS sequence"/>
</dbReference>
<dbReference type="InterPro" id="IPR011663">
    <property type="entry name" value="UTRA"/>
</dbReference>
<evidence type="ECO:0000256" key="1">
    <source>
        <dbReference type="ARBA" id="ARBA00023015"/>
    </source>
</evidence>
<dbReference type="GO" id="GO:0045892">
    <property type="term" value="P:negative regulation of DNA-templated transcription"/>
    <property type="evidence" value="ECO:0007669"/>
    <property type="project" value="TreeGrafter"/>
</dbReference>
<accession>A0AAE3D9R6</accession>
<dbReference type="PRINTS" id="PR00035">
    <property type="entry name" value="HTHGNTR"/>
</dbReference>
<dbReference type="CDD" id="cd07377">
    <property type="entry name" value="WHTH_GntR"/>
    <property type="match status" value="1"/>
</dbReference>
<dbReference type="Gene3D" id="3.40.1410.10">
    <property type="entry name" value="Chorismate lyase-like"/>
    <property type="match status" value="1"/>
</dbReference>
<dbReference type="InterPro" id="IPR036388">
    <property type="entry name" value="WH-like_DNA-bd_sf"/>
</dbReference>